<dbReference type="InterPro" id="IPR016082">
    <property type="entry name" value="Ribosomal_uL30_ferredoxin-like"/>
</dbReference>
<dbReference type="NCBIfam" id="TIGR01308">
    <property type="entry name" value="rpmD_bact"/>
    <property type="match status" value="1"/>
</dbReference>
<dbReference type="PIRSF" id="PIRSF002211">
    <property type="entry name" value="Ribosomal_L30_bac-type"/>
    <property type="match status" value="1"/>
</dbReference>
<keyword evidence="4 5" id="KW-0687">Ribonucleoprotein</keyword>
<evidence type="ECO:0000256" key="2">
    <source>
        <dbReference type="ARBA" id="ARBA00011838"/>
    </source>
</evidence>
<accession>A0A839EI63</accession>
<dbReference type="SUPFAM" id="SSF55129">
    <property type="entry name" value="Ribosomal protein L30p/L7e"/>
    <property type="match status" value="1"/>
</dbReference>
<name>A0A839EI63_9MICO</name>
<keyword evidence="8" id="KW-1185">Reference proteome</keyword>
<gene>
    <name evidence="5" type="primary">rpmD</name>
    <name evidence="7" type="ORF">FHX53_002592</name>
</gene>
<evidence type="ECO:0000259" key="6">
    <source>
        <dbReference type="Pfam" id="PF00327"/>
    </source>
</evidence>
<evidence type="ECO:0000313" key="7">
    <source>
        <dbReference type="EMBL" id="MBA8848975.1"/>
    </source>
</evidence>
<dbReference type="Gene3D" id="3.30.1390.20">
    <property type="entry name" value="Ribosomal protein L30, ferredoxin-like fold domain"/>
    <property type="match status" value="1"/>
</dbReference>
<dbReference type="AlphaFoldDB" id="A0A839EI63"/>
<comment type="subunit">
    <text evidence="2 5">Part of the 50S ribosomal subunit.</text>
</comment>
<dbReference type="GO" id="GO:0003735">
    <property type="term" value="F:structural constituent of ribosome"/>
    <property type="evidence" value="ECO:0007669"/>
    <property type="project" value="InterPro"/>
</dbReference>
<keyword evidence="3 5" id="KW-0689">Ribosomal protein</keyword>
<dbReference type="InterPro" id="IPR005996">
    <property type="entry name" value="Ribosomal_uL30_bac-type"/>
</dbReference>
<protein>
    <recommendedName>
        <fullName evidence="5">Large ribosomal subunit protein uL30</fullName>
    </recommendedName>
</protein>
<sequence length="55" mass="6267">MTQIKSVISEKQNQRDTLRSLGLKRIGDVVVREDSPANRGYVRAVAHLVKFEEID</sequence>
<feature type="domain" description="Large ribosomal subunit protein uL30-like ferredoxin-like fold" evidence="6">
    <location>
        <begin position="2"/>
        <end position="49"/>
    </location>
</feature>
<reference evidence="7 8" key="1">
    <citation type="submission" date="2020-07" db="EMBL/GenBank/DDBJ databases">
        <title>Sequencing the genomes of 1000 actinobacteria strains.</title>
        <authorList>
            <person name="Klenk H.-P."/>
        </authorList>
    </citation>
    <scope>NUCLEOTIDE SEQUENCE [LARGE SCALE GENOMIC DNA]</scope>
    <source>
        <strain evidence="7 8">DSM 19663</strain>
    </source>
</reference>
<dbReference type="Pfam" id="PF00327">
    <property type="entry name" value="Ribosomal_L30"/>
    <property type="match status" value="1"/>
</dbReference>
<organism evidence="7 8">
    <name type="scientific">Microcella alkalica</name>
    <dbReference type="NCBI Taxonomy" id="355930"/>
    <lineage>
        <taxon>Bacteria</taxon>
        <taxon>Bacillati</taxon>
        <taxon>Actinomycetota</taxon>
        <taxon>Actinomycetes</taxon>
        <taxon>Micrococcales</taxon>
        <taxon>Microbacteriaceae</taxon>
        <taxon>Microcella</taxon>
    </lineage>
</organism>
<evidence type="ECO:0000313" key="8">
    <source>
        <dbReference type="Proteomes" id="UP000585905"/>
    </source>
</evidence>
<dbReference type="EMBL" id="JACGWX010000010">
    <property type="protein sequence ID" value="MBA8848975.1"/>
    <property type="molecule type" value="Genomic_DNA"/>
</dbReference>
<evidence type="ECO:0000256" key="5">
    <source>
        <dbReference type="HAMAP-Rule" id="MF_01371"/>
    </source>
</evidence>
<evidence type="ECO:0000256" key="3">
    <source>
        <dbReference type="ARBA" id="ARBA00022980"/>
    </source>
</evidence>
<comment type="similarity">
    <text evidence="1 5">Belongs to the universal ribosomal protein uL30 family.</text>
</comment>
<evidence type="ECO:0000256" key="1">
    <source>
        <dbReference type="ARBA" id="ARBA00007594"/>
    </source>
</evidence>
<dbReference type="CDD" id="cd01658">
    <property type="entry name" value="Ribosomal_L30"/>
    <property type="match status" value="1"/>
</dbReference>
<dbReference type="InterPro" id="IPR036919">
    <property type="entry name" value="Ribo_uL30_ferredoxin-like_sf"/>
</dbReference>
<dbReference type="Proteomes" id="UP000585905">
    <property type="component" value="Unassembled WGS sequence"/>
</dbReference>
<dbReference type="HAMAP" id="MF_01371_B">
    <property type="entry name" value="Ribosomal_uL30_B"/>
    <property type="match status" value="1"/>
</dbReference>
<dbReference type="GO" id="GO:0015934">
    <property type="term" value="C:large ribosomal subunit"/>
    <property type="evidence" value="ECO:0007669"/>
    <property type="project" value="InterPro"/>
</dbReference>
<evidence type="ECO:0000256" key="4">
    <source>
        <dbReference type="ARBA" id="ARBA00023274"/>
    </source>
</evidence>
<proteinExistence type="inferred from homology"/>
<dbReference type="GO" id="GO:0006412">
    <property type="term" value="P:translation"/>
    <property type="evidence" value="ECO:0007669"/>
    <property type="project" value="UniProtKB-UniRule"/>
</dbReference>
<comment type="caution">
    <text evidence="7">The sequence shown here is derived from an EMBL/GenBank/DDBJ whole genome shotgun (WGS) entry which is preliminary data.</text>
</comment>